<dbReference type="Gene3D" id="2.170.170.11">
    <property type="entry name" value="Malate synthase G - maily-beta sub-domain"/>
    <property type="match status" value="1"/>
</dbReference>
<dbReference type="InterPro" id="IPR048357">
    <property type="entry name" value="MSG_insertion"/>
</dbReference>
<dbReference type="GO" id="GO:0009436">
    <property type="term" value="P:glyoxylate catabolic process"/>
    <property type="evidence" value="ECO:0007669"/>
    <property type="project" value="TreeGrafter"/>
</dbReference>
<sequence length="190" mass="21366">MNMLTMNTTTFENKKKPFIAEAVVAVETLAAEATDQKSCQSKQILDELFPLESGSHQDVTAYMIDYRHLVAYFKDGTHSGLRHPKHFVAYNGEKETPCSILLRDGQGSHVEVMMGCHRGTGCVELTRIDDIQIECCSTLSQQNQPCEVGMRHWISLIKSDRKGKPAARSEDKEFTAKDGNDYTLETSYQL</sequence>
<proteinExistence type="predicted"/>
<organism evidence="2 3">
    <name type="scientific">Vibrio astriarenae</name>
    <dbReference type="NCBI Taxonomy" id="1481923"/>
    <lineage>
        <taxon>Bacteria</taxon>
        <taxon>Pseudomonadati</taxon>
        <taxon>Pseudomonadota</taxon>
        <taxon>Gammaproteobacteria</taxon>
        <taxon>Vibrionales</taxon>
        <taxon>Vibrionaceae</taxon>
        <taxon>Vibrio</taxon>
    </lineage>
</organism>
<dbReference type="GO" id="GO:0004474">
    <property type="term" value="F:malate synthase activity"/>
    <property type="evidence" value="ECO:0007669"/>
    <property type="project" value="InterPro"/>
</dbReference>
<dbReference type="InterPro" id="IPR011076">
    <property type="entry name" value="Malate_synth_sf"/>
</dbReference>
<gene>
    <name evidence="2" type="ORF">GT360_21090</name>
</gene>
<accession>A0A7Z2T857</accession>
<name>A0A7Z2T857_9VIBR</name>
<dbReference type="PANTHER" id="PTHR42739:SF1">
    <property type="entry name" value="MALATE SYNTHASE G"/>
    <property type="match status" value="1"/>
</dbReference>
<dbReference type="Pfam" id="PF20658">
    <property type="entry name" value="MSG_insertion"/>
    <property type="match status" value="1"/>
</dbReference>
<dbReference type="SUPFAM" id="SSF51645">
    <property type="entry name" value="Malate synthase G"/>
    <property type="match status" value="1"/>
</dbReference>
<dbReference type="AlphaFoldDB" id="A0A7Z2T857"/>
<dbReference type="PANTHER" id="PTHR42739">
    <property type="entry name" value="MALATE SYNTHASE G"/>
    <property type="match status" value="1"/>
</dbReference>
<dbReference type="GO" id="GO:0005829">
    <property type="term" value="C:cytosol"/>
    <property type="evidence" value="ECO:0007669"/>
    <property type="project" value="TreeGrafter"/>
</dbReference>
<dbReference type="RefSeq" id="WP_164650908.1">
    <property type="nucleotide sequence ID" value="NZ_CP047476.1"/>
</dbReference>
<dbReference type="GO" id="GO:0000287">
    <property type="term" value="F:magnesium ion binding"/>
    <property type="evidence" value="ECO:0007669"/>
    <property type="project" value="TreeGrafter"/>
</dbReference>
<protein>
    <recommendedName>
        <fullName evidence="1">Malate synthase G alpha-beta insertion domain-containing protein</fullName>
    </recommendedName>
</protein>
<dbReference type="InterPro" id="IPR006253">
    <property type="entry name" value="Malate_synthG"/>
</dbReference>
<dbReference type="EMBL" id="CP047476">
    <property type="protein sequence ID" value="QIA65993.1"/>
    <property type="molecule type" value="Genomic_DNA"/>
</dbReference>
<dbReference type="Proteomes" id="UP000464262">
    <property type="component" value="Chromosome 2"/>
</dbReference>
<reference evidence="2 3" key="1">
    <citation type="submission" date="2020-01" db="EMBL/GenBank/DDBJ databases">
        <title>Whole genome and functional gene identification of agarase of Vibrio HN897.</title>
        <authorList>
            <person name="Liu Y."/>
            <person name="Zhao Z."/>
        </authorList>
    </citation>
    <scope>NUCLEOTIDE SEQUENCE [LARGE SCALE GENOMIC DNA]</scope>
    <source>
        <strain evidence="2 3">HN897</strain>
    </source>
</reference>
<dbReference type="KEGG" id="vas:GT360_21090"/>
<evidence type="ECO:0000313" key="3">
    <source>
        <dbReference type="Proteomes" id="UP000464262"/>
    </source>
</evidence>
<keyword evidence="3" id="KW-1185">Reference proteome</keyword>
<evidence type="ECO:0000313" key="2">
    <source>
        <dbReference type="EMBL" id="QIA65993.1"/>
    </source>
</evidence>
<feature type="domain" description="Malate synthase G alpha-beta insertion" evidence="1">
    <location>
        <begin position="41"/>
        <end position="103"/>
    </location>
</feature>
<evidence type="ECO:0000259" key="1">
    <source>
        <dbReference type="Pfam" id="PF20658"/>
    </source>
</evidence>
<dbReference type="GO" id="GO:0006097">
    <property type="term" value="P:glyoxylate cycle"/>
    <property type="evidence" value="ECO:0007669"/>
    <property type="project" value="InterPro"/>
</dbReference>
<dbReference type="NCBIfam" id="NF006511">
    <property type="entry name" value="PRK08951.1"/>
    <property type="match status" value="1"/>
</dbReference>